<dbReference type="InterPro" id="IPR050508">
    <property type="entry name" value="Methyltransf_Superfamily"/>
</dbReference>
<gene>
    <name evidence="2" type="ORF">H6G24_36450</name>
</gene>
<accession>A0ABR8ANV5</accession>
<dbReference type="SUPFAM" id="SSF53335">
    <property type="entry name" value="S-adenosyl-L-methionine-dependent methyltransferases"/>
    <property type="match status" value="1"/>
</dbReference>
<comment type="caution">
    <text evidence="2">The sequence shown here is derived from an EMBL/GenBank/DDBJ whole genome shotgun (WGS) entry which is preliminary data.</text>
</comment>
<keyword evidence="2" id="KW-0489">Methyltransferase</keyword>
<dbReference type="CDD" id="cd02440">
    <property type="entry name" value="AdoMet_MTases"/>
    <property type="match status" value="1"/>
</dbReference>
<dbReference type="Pfam" id="PF13649">
    <property type="entry name" value="Methyltransf_25"/>
    <property type="match status" value="1"/>
</dbReference>
<dbReference type="InterPro" id="IPR029063">
    <property type="entry name" value="SAM-dependent_MTases_sf"/>
</dbReference>
<proteinExistence type="predicted"/>
<dbReference type="GO" id="GO:0032259">
    <property type="term" value="P:methylation"/>
    <property type="evidence" value="ECO:0007669"/>
    <property type="project" value="UniProtKB-KW"/>
</dbReference>
<name>A0ABR8ANV5_9CYAN</name>
<sequence length="301" mass="33880">MAIPQNLFWERFLSPVVKFLIDEAGLERYALSIDWDKQSARFQRADVLIPTYYSNHKFRSIEGGYLNPKVVVSYDPIMQYLLPPNEYLVRQALIDAIQVKPRRILDLGCGTGSTTLMLKQAFPQAEVIGLDLSAYMLVLADNKATNAGLDIIWRHGNAQKTAFGDAAFDLVTASLLFREIPTTVCQAIVQECFRVLVAGGQVLLLDVNQKALRQLEWLNDAIEEPYLREYAAFNLDKSMEQAGFATLPTQDVWWIHQITSGVKPLAKKDVAIHKQVRQYVSKSTDNGDLEDLGSPVFGIRT</sequence>
<dbReference type="Proteomes" id="UP000658514">
    <property type="component" value="Unassembled WGS sequence"/>
</dbReference>
<organism evidence="2 3">
    <name type="scientific">Calothrix parietina FACHB-288</name>
    <dbReference type="NCBI Taxonomy" id="2692896"/>
    <lineage>
        <taxon>Bacteria</taxon>
        <taxon>Bacillati</taxon>
        <taxon>Cyanobacteriota</taxon>
        <taxon>Cyanophyceae</taxon>
        <taxon>Nostocales</taxon>
        <taxon>Calotrichaceae</taxon>
        <taxon>Calothrix</taxon>
    </lineage>
</organism>
<dbReference type="PANTHER" id="PTHR42912:SF80">
    <property type="entry name" value="METHYLTRANSFERASE DOMAIN-CONTAINING PROTEIN"/>
    <property type="match status" value="1"/>
</dbReference>
<dbReference type="PANTHER" id="PTHR42912">
    <property type="entry name" value="METHYLTRANSFERASE"/>
    <property type="match status" value="1"/>
</dbReference>
<dbReference type="Gene3D" id="3.40.50.150">
    <property type="entry name" value="Vaccinia Virus protein VP39"/>
    <property type="match status" value="1"/>
</dbReference>
<keyword evidence="3" id="KW-1185">Reference proteome</keyword>
<evidence type="ECO:0000313" key="3">
    <source>
        <dbReference type="Proteomes" id="UP000658514"/>
    </source>
</evidence>
<keyword evidence="2" id="KW-0808">Transferase</keyword>
<feature type="domain" description="Methyltransferase" evidence="1">
    <location>
        <begin position="104"/>
        <end position="200"/>
    </location>
</feature>
<dbReference type="EMBL" id="JACJQH010000124">
    <property type="protein sequence ID" value="MBD2200875.1"/>
    <property type="molecule type" value="Genomic_DNA"/>
</dbReference>
<dbReference type="RefSeq" id="WP_190551467.1">
    <property type="nucleotide sequence ID" value="NZ_CAWPNO010000029.1"/>
</dbReference>
<dbReference type="InterPro" id="IPR041698">
    <property type="entry name" value="Methyltransf_25"/>
</dbReference>
<protein>
    <submittedName>
        <fullName evidence="2">Class I SAM-dependent methyltransferase</fullName>
    </submittedName>
</protein>
<dbReference type="GO" id="GO:0008168">
    <property type="term" value="F:methyltransferase activity"/>
    <property type="evidence" value="ECO:0007669"/>
    <property type="project" value="UniProtKB-KW"/>
</dbReference>
<reference evidence="2 3" key="1">
    <citation type="journal article" date="2020" name="ISME J.">
        <title>Comparative genomics reveals insights into cyanobacterial evolution and habitat adaptation.</title>
        <authorList>
            <person name="Chen M.Y."/>
            <person name="Teng W.K."/>
            <person name="Zhao L."/>
            <person name="Hu C.X."/>
            <person name="Zhou Y.K."/>
            <person name="Han B.P."/>
            <person name="Song L.R."/>
            <person name="Shu W.S."/>
        </authorList>
    </citation>
    <scope>NUCLEOTIDE SEQUENCE [LARGE SCALE GENOMIC DNA]</scope>
    <source>
        <strain evidence="2 3">FACHB-288</strain>
    </source>
</reference>
<evidence type="ECO:0000313" key="2">
    <source>
        <dbReference type="EMBL" id="MBD2200875.1"/>
    </source>
</evidence>
<evidence type="ECO:0000259" key="1">
    <source>
        <dbReference type="Pfam" id="PF13649"/>
    </source>
</evidence>